<proteinExistence type="predicted"/>
<accession>A0A3P7M093</accession>
<evidence type="ECO:0000313" key="2">
    <source>
        <dbReference type="Proteomes" id="UP000277928"/>
    </source>
</evidence>
<reference evidence="1 2" key="1">
    <citation type="submission" date="2018-08" db="EMBL/GenBank/DDBJ databases">
        <authorList>
            <person name="Laetsch R D."/>
            <person name="Stevens L."/>
            <person name="Kumar S."/>
            <person name="Blaxter L. M."/>
        </authorList>
    </citation>
    <scope>NUCLEOTIDE SEQUENCE [LARGE SCALE GENOMIC DNA]</scope>
</reference>
<evidence type="ECO:0000313" key="1">
    <source>
        <dbReference type="EMBL" id="VDM93028.1"/>
    </source>
</evidence>
<keyword evidence="2" id="KW-1185">Reference proteome</keyword>
<sequence>MDDGVRHISQSPTSSAVQQMFTTWLSHRLQRLEYLVINAYIINCGRYLPEELYIPFIYGIYGADYHLSEWSNVELRDVTVLLLQPPEILLQGSLPNDISINEIKRIRPLGIQRAVRAIREEKLKEYAAILKHCNRCFQKAFWAKCARHDRSPCNIDSHAIRSGICSNLNSQGDVAQAVIAL</sequence>
<dbReference type="Proteomes" id="UP000277928">
    <property type="component" value="Unassembled WGS sequence"/>
</dbReference>
<dbReference type="EMBL" id="UYRX01002285">
    <property type="protein sequence ID" value="VDM93028.1"/>
    <property type="molecule type" value="Genomic_DNA"/>
</dbReference>
<protein>
    <submittedName>
        <fullName evidence="1">Uncharacterized protein</fullName>
    </submittedName>
</protein>
<gene>
    <name evidence="1" type="ORF">NLS_LOCUS10019</name>
</gene>
<organism evidence="1 2">
    <name type="scientific">Litomosoides sigmodontis</name>
    <name type="common">Filarial nematode worm</name>
    <dbReference type="NCBI Taxonomy" id="42156"/>
    <lineage>
        <taxon>Eukaryota</taxon>
        <taxon>Metazoa</taxon>
        <taxon>Ecdysozoa</taxon>
        <taxon>Nematoda</taxon>
        <taxon>Chromadorea</taxon>
        <taxon>Rhabditida</taxon>
        <taxon>Spirurina</taxon>
        <taxon>Spiruromorpha</taxon>
        <taxon>Filarioidea</taxon>
        <taxon>Onchocercidae</taxon>
        <taxon>Litomosoides</taxon>
    </lineage>
</organism>
<dbReference type="AlphaFoldDB" id="A0A3P7M093"/>
<name>A0A3P7M093_LITSI</name>
<dbReference type="OrthoDB" id="5842873at2759"/>
<dbReference type="STRING" id="42156.A0A3P7M093"/>